<gene>
    <name evidence="1" type="ORF">QYB95_10400</name>
</gene>
<dbReference type="Proteomes" id="UP001172743">
    <property type="component" value="Unassembled WGS sequence"/>
</dbReference>
<proteinExistence type="predicted"/>
<dbReference type="SUPFAM" id="SSF53335">
    <property type="entry name" value="S-adenosyl-L-methionine-dependent methyltransferases"/>
    <property type="match status" value="1"/>
</dbReference>
<evidence type="ECO:0000313" key="2">
    <source>
        <dbReference type="Proteomes" id="UP001172743"/>
    </source>
</evidence>
<evidence type="ECO:0000313" key="1">
    <source>
        <dbReference type="EMBL" id="MDN4493948.1"/>
    </source>
</evidence>
<comment type="caution">
    <text evidence="1">The sequence shown here is derived from an EMBL/GenBank/DDBJ whole genome shotgun (WGS) entry which is preliminary data.</text>
</comment>
<dbReference type="RefSeq" id="WP_301138270.1">
    <property type="nucleotide sequence ID" value="NZ_JAUHTQ010000006.1"/>
</dbReference>
<keyword evidence="2" id="KW-1185">Reference proteome</keyword>
<dbReference type="InterPro" id="IPR029063">
    <property type="entry name" value="SAM-dependent_MTases_sf"/>
</dbReference>
<reference evidence="1" key="1">
    <citation type="submission" date="2023-07" db="EMBL/GenBank/DDBJ databases">
        <title>Ureibacillus sp. isolated from freshwater well.</title>
        <authorList>
            <person name="Kirdat K."/>
            <person name="Bhatt A."/>
            <person name="Teware R."/>
            <person name="Bhavsar Y."/>
            <person name="Yadav A."/>
        </authorList>
    </citation>
    <scope>NUCLEOTIDE SEQUENCE</scope>
    <source>
        <strain evidence="1">BA0131</strain>
    </source>
</reference>
<name>A0ABT8GRA4_9BACL</name>
<dbReference type="EMBL" id="JAUHTQ010000006">
    <property type="protein sequence ID" value="MDN4493948.1"/>
    <property type="molecule type" value="Genomic_DNA"/>
</dbReference>
<sequence length="101" mass="11638">MKGPLTINFESFWQEGMHDWHGNIPERMTDDQLEEAFWRQSIAKKIIRQTDAHAKQIFEVIQPYISPDDDVLEIGPGWGNYTFSLQGLAKRGSTGLFENVL</sequence>
<evidence type="ECO:0008006" key="3">
    <source>
        <dbReference type="Google" id="ProtNLM"/>
    </source>
</evidence>
<accession>A0ABT8GRA4</accession>
<protein>
    <recommendedName>
        <fullName evidence="3">Methyltransferase</fullName>
    </recommendedName>
</protein>
<organism evidence="1 2">
    <name type="scientific">Ureibacillus aquaedulcis</name>
    <dbReference type="NCBI Taxonomy" id="3058421"/>
    <lineage>
        <taxon>Bacteria</taxon>
        <taxon>Bacillati</taxon>
        <taxon>Bacillota</taxon>
        <taxon>Bacilli</taxon>
        <taxon>Bacillales</taxon>
        <taxon>Caryophanaceae</taxon>
        <taxon>Ureibacillus</taxon>
    </lineage>
</organism>